<evidence type="ECO:0000313" key="1">
    <source>
        <dbReference type="EMBL" id="SLM88265.1"/>
    </source>
</evidence>
<gene>
    <name evidence="1" type="ORF">FM110_01485</name>
</gene>
<dbReference type="AlphaFoldDB" id="A0A1X6WTA2"/>
<sequence>MSRPTVDNVRVKLPPRFVIPERFRPAFERDAGGLSWETSMEEFSAVTTHALERRAGLAADA</sequence>
<organism evidence="1 2">
    <name type="scientific">Brachybacterium nesterenkovii</name>
    <dbReference type="NCBI Taxonomy" id="47847"/>
    <lineage>
        <taxon>Bacteria</taxon>
        <taxon>Bacillati</taxon>
        <taxon>Actinomycetota</taxon>
        <taxon>Actinomycetes</taxon>
        <taxon>Micrococcales</taxon>
        <taxon>Dermabacteraceae</taxon>
        <taxon>Brachybacterium</taxon>
    </lineage>
</organism>
<dbReference type="RefSeq" id="WP_143276201.1">
    <property type="nucleotide sequence ID" value="NZ_FWFG01000013.1"/>
</dbReference>
<evidence type="ECO:0000313" key="2">
    <source>
        <dbReference type="Proteomes" id="UP000195981"/>
    </source>
</evidence>
<protein>
    <submittedName>
        <fullName evidence="1">Uncharacterized protein</fullName>
    </submittedName>
</protein>
<reference evidence="1" key="1">
    <citation type="submission" date="2017-02" db="EMBL/GenBank/DDBJ databases">
        <authorList>
            <person name="Peterson S.W."/>
        </authorList>
    </citation>
    <scope>NUCLEOTIDE SEQUENCE [LARGE SCALE GENOMIC DNA]</scope>
    <source>
        <strain evidence="1">CIP104813</strain>
    </source>
</reference>
<accession>A0A1X6WTA2</accession>
<keyword evidence="2" id="KW-1185">Reference proteome</keyword>
<name>A0A1X6WTA2_9MICO</name>
<dbReference type="EMBL" id="FWFG01000013">
    <property type="protein sequence ID" value="SLM88265.1"/>
    <property type="molecule type" value="Genomic_DNA"/>
</dbReference>
<proteinExistence type="predicted"/>
<dbReference type="Proteomes" id="UP000195981">
    <property type="component" value="Unassembled WGS sequence"/>
</dbReference>